<gene>
    <name evidence="1" type="ORF">PYW08_000616</name>
</gene>
<dbReference type="Proteomes" id="UP001231649">
    <property type="component" value="Chromosome 1"/>
</dbReference>
<keyword evidence="2" id="KW-1185">Reference proteome</keyword>
<name>A0ACC2RCZ7_9NEOP</name>
<proteinExistence type="predicted"/>
<accession>A0ACC2RCZ7</accession>
<reference evidence="1" key="1">
    <citation type="submission" date="2023-03" db="EMBL/GenBank/DDBJ databases">
        <title>Chromosome-level genomes of two armyworms, Mythimna separata and Mythimna loreyi, provide insights into the biosynthesis and reception of sex pheromones.</title>
        <authorList>
            <person name="Zhao H."/>
        </authorList>
    </citation>
    <scope>NUCLEOTIDE SEQUENCE</scope>
    <source>
        <strain evidence="1">BeijingLab</strain>
    </source>
</reference>
<comment type="caution">
    <text evidence="1">The sequence shown here is derived from an EMBL/GenBank/DDBJ whole genome shotgun (WGS) entry which is preliminary data.</text>
</comment>
<sequence length="113" mass="12631">MTLIHTYGLCVSIAIIVINSTTYSRSKSEKKPGCNVSPSTQEPSCDVKLQDGSVNVAYLSITLLEDGESNVFDLQNRIAGRALELPLQRFSVPFTQRRHRQRCPSISFITCPW</sequence>
<organism evidence="1 2">
    <name type="scientific">Mythimna loreyi</name>
    <dbReference type="NCBI Taxonomy" id="667449"/>
    <lineage>
        <taxon>Eukaryota</taxon>
        <taxon>Metazoa</taxon>
        <taxon>Ecdysozoa</taxon>
        <taxon>Arthropoda</taxon>
        <taxon>Hexapoda</taxon>
        <taxon>Insecta</taxon>
        <taxon>Pterygota</taxon>
        <taxon>Neoptera</taxon>
        <taxon>Endopterygota</taxon>
        <taxon>Lepidoptera</taxon>
        <taxon>Glossata</taxon>
        <taxon>Ditrysia</taxon>
        <taxon>Noctuoidea</taxon>
        <taxon>Noctuidae</taxon>
        <taxon>Noctuinae</taxon>
        <taxon>Hadenini</taxon>
        <taxon>Mythimna</taxon>
    </lineage>
</organism>
<evidence type="ECO:0000313" key="1">
    <source>
        <dbReference type="EMBL" id="KAJ8738021.1"/>
    </source>
</evidence>
<evidence type="ECO:0000313" key="2">
    <source>
        <dbReference type="Proteomes" id="UP001231649"/>
    </source>
</evidence>
<protein>
    <submittedName>
        <fullName evidence="1">Uncharacterized protein</fullName>
    </submittedName>
</protein>
<dbReference type="EMBL" id="CM056777">
    <property type="protein sequence ID" value="KAJ8738021.1"/>
    <property type="molecule type" value="Genomic_DNA"/>
</dbReference>